<comment type="catalytic activity">
    <reaction evidence="14 15 16">
        <text>(R)-5-diphosphomevalonate + ATP = isopentenyl diphosphate + ADP + phosphate + CO2</text>
        <dbReference type="Rhea" id="RHEA:23732"/>
        <dbReference type="ChEBI" id="CHEBI:16526"/>
        <dbReference type="ChEBI" id="CHEBI:30616"/>
        <dbReference type="ChEBI" id="CHEBI:43474"/>
        <dbReference type="ChEBI" id="CHEBI:57557"/>
        <dbReference type="ChEBI" id="CHEBI:128769"/>
        <dbReference type="ChEBI" id="CHEBI:456216"/>
        <dbReference type="EC" id="4.1.1.33"/>
    </reaction>
</comment>
<accession>A0A8K0D897</accession>
<keyword evidence="16" id="KW-0153">Cholesterol metabolism</keyword>
<dbReference type="SUPFAM" id="SSF54211">
    <property type="entry name" value="Ribosomal protein S5 domain 2-like"/>
    <property type="match status" value="1"/>
</dbReference>
<evidence type="ECO:0000256" key="15">
    <source>
        <dbReference type="PIRNR" id="PIRNR015950"/>
    </source>
</evidence>
<dbReference type="InterPro" id="IPR029765">
    <property type="entry name" value="Mev_diP_decarb"/>
</dbReference>
<dbReference type="Proteomes" id="UP000801492">
    <property type="component" value="Unassembled WGS sequence"/>
</dbReference>
<reference evidence="19" key="1">
    <citation type="submission" date="2019-08" db="EMBL/GenBank/DDBJ databases">
        <title>The genome of the North American firefly Photinus pyralis.</title>
        <authorList>
            <consortium name="Photinus pyralis genome working group"/>
            <person name="Fallon T.R."/>
            <person name="Sander Lower S.E."/>
            <person name="Weng J.-K."/>
        </authorList>
    </citation>
    <scope>NUCLEOTIDE SEQUENCE</scope>
    <source>
        <strain evidence="19">TRF0915ILg1</strain>
        <tissue evidence="19">Whole body</tissue>
    </source>
</reference>
<keyword evidence="8 16" id="KW-0752">Steroid biosynthesis</keyword>
<dbReference type="EC" id="4.1.1.33" evidence="3 15"/>
<evidence type="ECO:0000259" key="18">
    <source>
        <dbReference type="Pfam" id="PF22700"/>
    </source>
</evidence>
<evidence type="ECO:0000256" key="7">
    <source>
        <dbReference type="ARBA" id="ARBA00022840"/>
    </source>
</evidence>
<evidence type="ECO:0000256" key="4">
    <source>
        <dbReference type="ARBA" id="ARBA00019335"/>
    </source>
</evidence>
<dbReference type="NCBIfam" id="TIGR01240">
    <property type="entry name" value="mevDPdecarb"/>
    <property type="match status" value="1"/>
</dbReference>
<keyword evidence="11 16" id="KW-1207">Sterol metabolism</keyword>
<comment type="similarity">
    <text evidence="2 15 16">Belongs to the diphosphomevalonate decarboxylase family.</text>
</comment>
<keyword evidence="5 16" id="KW-0444">Lipid biosynthesis</keyword>
<comment type="caution">
    <text evidence="19">The sequence shown here is derived from an EMBL/GenBank/DDBJ whole genome shotgun (WGS) entry which is preliminary data.</text>
</comment>
<dbReference type="GO" id="GO:0019287">
    <property type="term" value="P:isopentenyl diphosphate biosynthetic process, mevalonate pathway"/>
    <property type="evidence" value="ECO:0007669"/>
    <property type="project" value="UniProtKB-UniRule"/>
</dbReference>
<evidence type="ECO:0000256" key="8">
    <source>
        <dbReference type="ARBA" id="ARBA00022955"/>
    </source>
</evidence>
<evidence type="ECO:0000256" key="9">
    <source>
        <dbReference type="ARBA" id="ARBA00023011"/>
    </source>
</evidence>
<dbReference type="GO" id="GO:0005829">
    <property type="term" value="C:cytosol"/>
    <property type="evidence" value="ECO:0007669"/>
    <property type="project" value="InterPro"/>
</dbReference>
<evidence type="ECO:0000313" key="20">
    <source>
        <dbReference type="Proteomes" id="UP000801492"/>
    </source>
</evidence>
<keyword evidence="12 16" id="KW-0753">Steroid metabolism</keyword>
<evidence type="ECO:0000256" key="16">
    <source>
        <dbReference type="RuleBase" id="RU363086"/>
    </source>
</evidence>
<dbReference type="InterPro" id="IPR020568">
    <property type="entry name" value="Ribosomal_Su5_D2-typ_SF"/>
</dbReference>
<gene>
    <name evidence="19" type="ORF">ILUMI_07716</name>
</gene>
<evidence type="ECO:0000256" key="6">
    <source>
        <dbReference type="ARBA" id="ARBA00022741"/>
    </source>
</evidence>
<keyword evidence="6 15" id="KW-0547">Nucleotide-binding</keyword>
<dbReference type="PIRSF" id="PIRSF015950">
    <property type="entry name" value="Mev_P_decrbx"/>
    <property type="match status" value="1"/>
</dbReference>
<dbReference type="InterPro" id="IPR005935">
    <property type="entry name" value="Mev_decarb"/>
</dbReference>
<proteinExistence type="inferred from homology"/>
<dbReference type="InterPro" id="IPR053859">
    <property type="entry name" value="MVD-like_N"/>
</dbReference>
<name>A0A8K0D897_IGNLU</name>
<dbReference type="InterPro" id="IPR036554">
    <property type="entry name" value="GHMP_kinase_C_sf"/>
</dbReference>
<keyword evidence="7 15" id="KW-0067">ATP-binding</keyword>
<comment type="function">
    <text evidence="1 16">Catalyzes the ATP dependent decarboxylation of (R)-5-diphosphomevalonate to form isopentenyl diphosphate (IPP). Functions in the mevalonate (MVA) pathway leading to isopentenyl diphosphate (IPP), a key precursor for the biosynthesis of isoprenoids and sterol synthesis.</text>
</comment>
<evidence type="ECO:0000256" key="12">
    <source>
        <dbReference type="ARBA" id="ARBA00023221"/>
    </source>
</evidence>
<evidence type="ECO:0000256" key="11">
    <source>
        <dbReference type="ARBA" id="ARBA00023166"/>
    </source>
</evidence>
<dbReference type="FunFam" id="3.30.230.10:FF:000080">
    <property type="entry name" value="Diphosphomevalonate decarboxylase"/>
    <property type="match status" value="1"/>
</dbReference>
<keyword evidence="9 16" id="KW-0756">Sterol biosynthesis</keyword>
<dbReference type="EMBL" id="VTPC01003482">
    <property type="protein sequence ID" value="KAF2898458.1"/>
    <property type="molecule type" value="Genomic_DNA"/>
</dbReference>
<evidence type="ECO:0000256" key="14">
    <source>
        <dbReference type="ARBA" id="ARBA00048154"/>
    </source>
</evidence>
<dbReference type="GO" id="GO:0004163">
    <property type="term" value="F:diphosphomevalonate decarboxylase activity"/>
    <property type="evidence" value="ECO:0007669"/>
    <property type="project" value="UniProtKB-UniRule"/>
</dbReference>
<dbReference type="Gene3D" id="3.30.230.10">
    <property type="match status" value="1"/>
</dbReference>
<organism evidence="19 20">
    <name type="scientific">Ignelater luminosus</name>
    <name type="common">Cucubano</name>
    <name type="synonym">Pyrophorus luminosus</name>
    <dbReference type="NCBI Taxonomy" id="2038154"/>
    <lineage>
        <taxon>Eukaryota</taxon>
        <taxon>Metazoa</taxon>
        <taxon>Ecdysozoa</taxon>
        <taxon>Arthropoda</taxon>
        <taxon>Hexapoda</taxon>
        <taxon>Insecta</taxon>
        <taxon>Pterygota</taxon>
        <taxon>Neoptera</taxon>
        <taxon>Endopterygota</taxon>
        <taxon>Coleoptera</taxon>
        <taxon>Polyphaga</taxon>
        <taxon>Elateriformia</taxon>
        <taxon>Elateroidea</taxon>
        <taxon>Elateridae</taxon>
        <taxon>Agrypninae</taxon>
        <taxon>Pyrophorini</taxon>
        <taxon>Ignelater</taxon>
    </lineage>
</organism>
<dbReference type="GO" id="GO:0006695">
    <property type="term" value="P:cholesterol biosynthetic process"/>
    <property type="evidence" value="ECO:0007669"/>
    <property type="project" value="UniProtKB-UniPathway"/>
</dbReference>
<evidence type="ECO:0000259" key="17">
    <source>
        <dbReference type="Pfam" id="PF18376"/>
    </source>
</evidence>
<dbReference type="AlphaFoldDB" id="A0A8K0D897"/>
<dbReference type="Gene3D" id="3.30.70.890">
    <property type="entry name" value="GHMP kinase, C-terminal domain"/>
    <property type="match status" value="1"/>
</dbReference>
<feature type="domain" description="Diphosphomevalonate decarboxylase-like N-terminal" evidence="18">
    <location>
        <begin position="8"/>
        <end position="169"/>
    </location>
</feature>
<comment type="pathway">
    <text evidence="16">Steroid biosynthesis; cholesterol biosynthesis.</text>
</comment>
<dbReference type="InterPro" id="IPR014721">
    <property type="entry name" value="Ribsml_uS5_D2-typ_fold_subgr"/>
</dbReference>
<evidence type="ECO:0000256" key="5">
    <source>
        <dbReference type="ARBA" id="ARBA00022516"/>
    </source>
</evidence>
<protein>
    <recommendedName>
        <fullName evidence="4 15">Diphosphomevalonate decarboxylase</fullName>
        <ecNumber evidence="3 15">4.1.1.33</ecNumber>
    </recommendedName>
</protein>
<keyword evidence="13 15" id="KW-0456">Lyase</keyword>
<keyword evidence="10 15" id="KW-0443">Lipid metabolism</keyword>
<dbReference type="UniPathway" id="UPA00063"/>
<feature type="domain" description="Mvd1 C-terminal" evidence="17">
    <location>
        <begin position="183"/>
        <end position="369"/>
    </location>
</feature>
<dbReference type="SUPFAM" id="SSF55060">
    <property type="entry name" value="GHMP Kinase, C-terminal domain"/>
    <property type="match status" value="1"/>
</dbReference>
<evidence type="ECO:0000256" key="1">
    <source>
        <dbReference type="ARBA" id="ARBA00003812"/>
    </source>
</evidence>
<dbReference type="PANTHER" id="PTHR10977">
    <property type="entry name" value="DIPHOSPHOMEVALONATE DECARBOXYLASE"/>
    <property type="match status" value="1"/>
</dbReference>
<keyword evidence="20" id="KW-1185">Reference proteome</keyword>
<dbReference type="InterPro" id="IPR041431">
    <property type="entry name" value="Mvd1_C"/>
</dbReference>
<dbReference type="GO" id="GO:0005524">
    <property type="term" value="F:ATP binding"/>
    <property type="evidence" value="ECO:0007669"/>
    <property type="project" value="UniProtKB-UniRule"/>
</dbReference>
<evidence type="ECO:0000313" key="19">
    <source>
        <dbReference type="EMBL" id="KAF2898458.1"/>
    </source>
</evidence>
<evidence type="ECO:0000256" key="13">
    <source>
        <dbReference type="ARBA" id="ARBA00023239"/>
    </source>
</evidence>
<dbReference type="Pfam" id="PF22700">
    <property type="entry name" value="MVD-like_N"/>
    <property type="match status" value="1"/>
</dbReference>
<dbReference type="PANTHER" id="PTHR10977:SF3">
    <property type="entry name" value="DIPHOSPHOMEVALONATE DECARBOXYLASE"/>
    <property type="match status" value="1"/>
</dbReference>
<evidence type="ECO:0000256" key="3">
    <source>
        <dbReference type="ARBA" id="ARBA00012296"/>
    </source>
</evidence>
<evidence type="ECO:0000256" key="10">
    <source>
        <dbReference type="ARBA" id="ARBA00023098"/>
    </source>
</evidence>
<dbReference type="FunFam" id="3.30.70.890:FF:000005">
    <property type="entry name" value="Diphosphomevalonate decarboxylase"/>
    <property type="match status" value="1"/>
</dbReference>
<keyword evidence="16" id="KW-0152">Cholesterol biosynthesis</keyword>
<dbReference type="OrthoDB" id="10253702at2759"/>
<evidence type="ECO:0000256" key="2">
    <source>
        <dbReference type="ARBA" id="ARBA00008831"/>
    </source>
</evidence>
<dbReference type="Pfam" id="PF18376">
    <property type="entry name" value="MDD_C"/>
    <property type="match status" value="1"/>
</dbReference>
<sequence length="387" mass="42860">MAFVTCIAPVNIAVIKYWGKRNEELILPLNDSISCTLSTEQMCARTTVVASTRYNENKFWLNGKEENSNSPRLINCIKDIKEKAEKVESEASKLNVHICSENNFPTAAGLASSAAGYAALIAGLASLYGVKGDISAIARKGSGSACRSVLGGWVRWHKGELADGSDSIATEIAPASHWPEMRILILVVNDARKKHSSTSGMKQSVKTSAFLKYRVEKIVPERTDQMVKAIKTKDFETFAKLTMQDSNQFHSTCLDTYPPIHYMNDTSHAICDLVHAYNNIKGCNKVAYTFDAGPNACLYMLEQDVPEFFTLIMNVFPSDLDSVEYVKGMPLKVSVLSEQLKELADNYRHNTGALKYIIHTCVGDGPQVLREPHEHLLDKDGFPCKHS</sequence>